<dbReference type="InterPro" id="IPR020018">
    <property type="entry name" value="Motility-assoc_lipoprot_GldH"/>
</dbReference>
<dbReference type="NCBIfam" id="TIGR03511">
    <property type="entry name" value="GldH_lipo"/>
    <property type="match status" value="1"/>
</dbReference>
<sequence length="153" mass="17179">MDKAIKVTLGALFILLFTQCNNDRIYEEYQKIKEMGWNVGDSLVYKFPNSEQMNSGTPLIGIRFNEKYPYSNCYIQLTLKDSLDRVLDKKLINVPLFNSKTGKPLGKGFGGSYTKLDTIPIQFPSGTNSVTLSPAMREEVLQGIESVGIKVSR</sequence>
<keyword evidence="2" id="KW-1185">Reference proteome</keyword>
<evidence type="ECO:0000313" key="1">
    <source>
        <dbReference type="EMBL" id="AMQ56462.1"/>
    </source>
</evidence>
<evidence type="ECO:0008006" key="3">
    <source>
        <dbReference type="Google" id="ProtNLM"/>
    </source>
</evidence>
<gene>
    <name evidence="1" type="ORF">AO498_08545</name>
</gene>
<dbReference type="KEGG" id="alm:AO498_08545"/>
<protein>
    <recommendedName>
        <fullName evidence="3">Gliding motility lipoprotein GldH</fullName>
    </recommendedName>
</protein>
<dbReference type="EMBL" id="CP012836">
    <property type="protein sequence ID" value="AMQ56462.1"/>
    <property type="molecule type" value="Genomic_DNA"/>
</dbReference>
<reference evidence="2" key="1">
    <citation type="submission" date="2015-09" db="EMBL/GenBank/DDBJ databases">
        <title>Complete sequence of Algoriphagus sp. M8-2.</title>
        <authorList>
            <person name="Shintani M."/>
        </authorList>
    </citation>
    <scope>NUCLEOTIDE SEQUENCE [LARGE SCALE GENOMIC DNA]</scope>
    <source>
        <strain evidence="2">M8-2</strain>
    </source>
</reference>
<proteinExistence type="predicted"/>
<dbReference type="OrthoDB" id="982482at2"/>
<organism evidence="1 2">
    <name type="scientific">Algoriphagus sanaruensis</name>
    <dbReference type="NCBI Taxonomy" id="1727163"/>
    <lineage>
        <taxon>Bacteria</taxon>
        <taxon>Pseudomonadati</taxon>
        <taxon>Bacteroidota</taxon>
        <taxon>Cytophagia</taxon>
        <taxon>Cytophagales</taxon>
        <taxon>Cyclobacteriaceae</taxon>
        <taxon>Algoriphagus</taxon>
    </lineage>
</organism>
<dbReference type="PATRIC" id="fig|1727163.4.peg.1782"/>
<dbReference type="AlphaFoldDB" id="A0A142EMV7"/>
<dbReference type="Pfam" id="PF14109">
    <property type="entry name" value="GldH_lipo"/>
    <property type="match status" value="1"/>
</dbReference>
<name>A0A142EMV7_9BACT</name>
<reference evidence="1 2" key="2">
    <citation type="journal article" date="2016" name="Genome Announc.">
        <title>Complete Genome Sequence of Algoriphagus sp. Strain M8-2, Isolated from a Brackish Lake.</title>
        <authorList>
            <person name="Muraguchi Y."/>
            <person name="Kushimoto K."/>
            <person name="Ohtsubo Y."/>
            <person name="Suzuki T."/>
            <person name="Dohra H."/>
            <person name="Kimbara K."/>
            <person name="Shintani M."/>
        </authorList>
    </citation>
    <scope>NUCLEOTIDE SEQUENCE [LARGE SCALE GENOMIC DNA]</scope>
    <source>
        <strain evidence="1 2">M8-2</strain>
    </source>
</reference>
<accession>A0A142EMV7</accession>
<evidence type="ECO:0000313" key="2">
    <source>
        <dbReference type="Proteomes" id="UP000073816"/>
    </source>
</evidence>
<dbReference type="Proteomes" id="UP000073816">
    <property type="component" value="Chromosome"/>
</dbReference>
<dbReference type="RefSeq" id="WP_067546033.1">
    <property type="nucleotide sequence ID" value="NZ_CP012836.1"/>
</dbReference>
<dbReference type="STRING" id="1727163.AO498_08545"/>